<feature type="region of interest" description="Disordered" evidence="3">
    <location>
        <begin position="2799"/>
        <end position="2885"/>
    </location>
</feature>
<feature type="compositionally biased region" description="Low complexity" evidence="3">
    <location>
        <begin position="2860"/>
        <end position="2870"/>
    </location>
</feature>
<dbReference type="SMART" id="SM00238">
    <property type="entry name" value="BIR"/>
    <property type="match status" value="1"/>
</dbReference>
<feature type="compositionally biased region" description="Low complexity" evidence="3">
    <location>
        <begin position="558"/>
        <end position="579"/>
    </location>
</feature>
<feature type="compositionally biased region" description="Polar residues" evidence="3">
    <location>
        <begin position="1099"/>
        <end position="1114"/>
    </location>
</feature>
<feature type="region of interest" description="Disordered" evidence="3">
    <location>
        <begin position="999"/>
        <end position="1021"/>
    </location>
</feature>
<dbReference type="EMBL" id="BMAT01007053">
    <property type="protein sequence ID" value="GFS25394.1"/>
    <property type="molecule type" value="Genomic_DNA"/>
</dbReference>
<dbReference type="InterPro" id="IPR001370">
    <property type="entry name" value="BIR_rpt"/>
</dbReference>
<gene>
    <name evidence="4" type="ORF">ElyMa_003440900</name>
</gene>
<sequence length="3923" mass="430433">MAMDTAKQWSIREDGCLSIDVNTHRITYNSSLNAVILTCKDQTVTVLDALSGAFLQKSDLSGDKKGKLECAYLPEKDKTVFCDGLALGVRGDLQGILLLDTALQTAVSRTEDSVKIELPLAEATHLLKTLLSTELSIKDNVDDFENVLAQSIQKVQDATQGNHKTAKWATVTLQMQHLTIRSVCSALMEELTKSNQTGQGFPVASAIVDRLGFLLPSSRLDIMKEPINRALMYSEAARRETFVNWPHMNYKWALPEPMAQAGFFHHPNLHGDDRAMCFTCNVCLVCWEPTDEPWSEHERHSQLCPYIKGDYTQNVPLTVTYATQPAQFHDDHAQQKISCLSATFNEDFIATSTSSGNITVWDISYILKKHCQFDIDLGNALVALMTGLHIEHSDCENLSSNPNSSSQNLENPENSPGQKNIKGVHSSQNQHRPLQDLHVTSLCIADETKWRDEVLSPNPSKPAANSTAQLSLICGVTLRCAKPPGVLKSKDSKGPRGIKNQTVELMNEVNEAVSSDPMPISQLITDNDLSSKSDFLIPQGRLAPYIVVVSLVEDILGSGDSNSSTKKSSSPTLKSSASKDNMAISVDEHSNSSNYWAGPWDDGLDPDCQIVGFTPSPGKSTSNSLLGMMMEKHIQELHKTDVPNGPSNLCDNVDTIPEPSSPDKKFFFSDLTDSSIAFPAKEPSISPYINMSGSSTTSGSTAPVISDFPSKVPVKIQGTVIQCLELPSAFQMEQIEVQSILPSIDKQHVIVILTTKVGFLESTSSSGLVQDGYPSTIGAVSAHDFCGGGILVYRLRSENGRLVLEDEPVVKYQVTSPHDVITSTFLLPPEVEDQVEDGVRLQQAADNHGTSHVMGHLVVTTASGTVKVMPLASLSPVAELNPAPSEKYICTTYCSGVERLCACTDNGKLKFFDLETVNNRRSSWTNPDLSDGSLLSGEGSACKKAKMDEDAADYLGADYLINQPLNGGTLKQLHELIQFENLMPRFTAVVPPCWSEIQQEQQQRRHPQHLQQQGESTQHTRTWKLTTDVMGQTWNEHLFEILLPKPCSVGHVDIKFSLHPMCTLQPNIEVTLLKQNIGSIFSPPSRDGNADDGKDNSKESSTSQPRGASVNCDNNQDLGELPVLNPVLHTDFLKTHNAEILCGPVKLANCLDLTGSSGLITLSSPQLLSSKPRSLLLHIKGFENSPVSDPILINKEKAEPDKSSTLDKKMKFKKKTLKGLFDSVAQGSAEKNSASERQKLTDVKGCDWFQELSVTVRVFKKTNLKAEKQQRHLMIMDNGFHRRLIELITPSTQCTIKGVNPDQMHCMALDILIWALTVQINDVEKRYGLYGNPFEAELFDLEHSSVTKPQAVLSGTTPFTNGLKGLSSSGSGNSAGNKDHTDLFDLLTSEKNFKTQPDCLRSDILGLLEVEPLHFRCHATSDGTRMERMDATSATHGPVTTSSTFNTGLSQLALQGFGVEDMPAGDITKYMTQANAKVVTPMPNFLIGNDMVLKKKSHLSKMYGGTKFAKPASDSSKNDLQKDKLHQQTKSAASKAFAFPQIQGLLQTPPPQVLVIERMHSGARRFVTLDFGKRIVLTDVIIPSSMDLASLSIDVWVEGEEVDGQRLVVASDIGHRTLVMNNIMPAPVCRYLKITTVGRYSGGTTRSRIPLGSFFGHTYILPWESPNNSASNSSVSRAQASQSNPVKSSARSEDREINQEVLKPNAEATDSCEMTSHASLVSQLALFLSLLEDLQCRFNLARTRLESLLNVIGNAQFLSSHVQYHLKRNTSGKLSEEDAQIIQAYNECLQLQVQLNLAQHAIRRLQTSLGMNVDVIDESVSLDHLLDQTSTDKLRLILESLLDTLLTSTVGSPAIPQPPTALYTALTPQAAQTVFQHLCIHSPQRVQVCAGLLLVRVCGTQPWWGHFLGNIMQEFFHAHFSQVFPQDRVFLLLSAMGQKSLCGPSAGHILDSVLAMLSSTLSPLTRSPDVEAARNLDLSLISWVLLFLCRNMDSSASFSSTNMEDEKNIKRDKEGAVLNNRWGFIESQWSPSNGGAHGKSQRIYRRGFQKKVAMYKQKFHELDKMKILSGADKKNSMNSKLMLKRNALLLKLFNDRAKGESSHDSKDDDLDVEPLIVLSRERCLAVARGLVSLLLSMDFTCHVDLFLITCKVLSKICVACRPSVSLAEAMTQEQLERLVLLVVNTEFNHSSMTWGGPWAAHAITCLLQDILEGKKSCSMSPEGSESELADVDDSLVYSRWMEREGSMLCTEHVQDNRKVRVITYEHVRSILRNKPEFHDFVKRDFLEGTFCLDEKDNPAALVLLFLNKNDKDKVGWNKFLEAVTKNQAKSVHQNKTVASSIQNLIMDCFSYPLPSDMAMDNLMYDSTGSALSTSSDNLVDALKIAHSKTLQSGSLKHLLNLKNRLTEHMSAASGISLHLSTALDARLEFGLETMPEHRLKMMQSVQLGNVQCAFTLPLPPCPPGSMSFEDSQMIFPGEDATQAGREENPSSSVEMLSICFEHMFARLRTGRVSLEAVLQLWLTLNEDHVPIVERASTGSASGAARAQLFDATRQPVIALSENAVASLMEVGVMMPSLMVRTWVFLLQALCILTNQRQSNGQGVEVSLAPAVLRDPNLAPLLTKFLCSHPSGGSGSAGSQLYQVGPAAVKILGDLLHRLQCKSIEVNGQRFKEMLLKIVYNLIADRGAIYQCSGPIDAQVQFLEIMSESPLLSVDVSNALSVIQAASTLVYQHLSSQDQVVCHTSHDTSLGAQSCFGGLVASLLRGNDSRPGGTDSLRDQLMFFLLQLVNKLISAPMHSMIRSGGKGSGGDTASRGDNLSQKSMHRKPTWADPPIEGNRYSPRLLTNIRLSDDEKSRTRNQQSSDFQCQDQQQHRNGETDEDDEGPRTVSEIADIVASHPVIMQNLIQSLSHCTSNKLALMFAHTDCLTSLQKSVDHTEAVTVGDLIFTILRNLKEKCSDRNVMVDNLYHFFAEHPSVMSQLALTRLSEPLLFYTLRILNSTSAIKRFIELGGVNVVGCNLVRCSQQMISSSPSIISTLMQNFSSGHIDLGDKNKGLEVDNTDGLQSFAQLGTITCSSPTAVPADGLVQPLANRRARSATWSYHFYPDEPCVELSIHLPFAVLLKYVHIRPHAAAISSCPSHVSLELSHDGNVVTPTSPPLLTSSLTLIRLQLQKPQVVTSVTLLLHRPLDSTTIGLQRISLWGQTAFAEVAENTLSNEDGFCRSSLGWMRILHHCLLNSSDELQSAVAQTAASTPNLLSTCTSLLLHPAIGVHAPKIETILVRLGLSHGEISLALLDNILRQPASPNTPYASVMSYLGKIHGIASPHTVEIIYKLGTNQDENTQQRVSALLRWLEDCARANLTHYQDFESSESSSRSFSFFNGSRGHNTLCNPSPEHVQCVAAVLWHSVELPVSYPLQRLVSVDFIRLLYDWSRILVDCTLRKAVNNVLCSACHSCRNGFMHIQEWMGIVGPDGSQIIAPAAGVNGDDARQQAELLSLGGMTDDSKEATKHPTTNGLPYSTDGMTDDSKEARRLQSFSSMNLDENKLMMLAAVCKCPVAIQQLMSCGLPAMLAQAVCEFCNQQMLLMATLGAPSEGLLGGEAASLNGIFSETSSTATLVSAILRFFTDISSETELKDWLGKAEGNAFWSLLLTLLCGSQCQTPVILNPANPEGPGFLSAEERSELETRTIEFFSTVISYHTENQLLFAKVLCDVIKDQGTSKTDLASAMPLSGFMRRLLLQVLLEDEKITVAVRNTSSMIPNDDEDLSNDGTESFPLAGVSGQIFHPRYGSGRGCQCVSMNLNAKCSEVISKVADTLPMSSSISDKKDDKKKRADEGNKKEAVVEQEEDIMDFLSRLAASAKEKREKSPSTTASMATTTGLPPRPPTRRGRLTQGADSLLDSVGSLRMPQAMFRARLRHIALP</sequence>
<dbReference type="InterPro" id="IPR022103">
    <property type="entry name" value="BIRC6"/>
</dbReference>
<dbReference type="Pfam" id="PF12356">
    <property type="entry name" value="BIRC6"/>
    <property type="match status" value="1"/>
</dbReference>
<feature type="compositionally biased region" description="Basic and acidic residues" evidence="3">
    <location>
        <begin position="1088"/>
        <end position="1098"/>
    </location>
</feature>
<dbReference type="CDD" id="cd00022">
    <property type="entry name" value="BIR"/>
    <property type="match status" value="1"/>
</dbReference>
<accession>A0AAV4JRJ5</accession>
<dbReference type="InterPro" id="IPR011047">
    <property type="entry name" value="Quinoprotein_ADH-like_sf"/>
</dbReference>
<evidence type="ECO:0000256" key="1">
    <source>
        <dbReference type="ARBA" id="ARBA00022723"/>
    </source>
</evidence>
<keyword evidence="5" id="KW-1185">Reference proteome</keyword>
<reference evidence="4 5" key="1">
    <citation type="journal article" date="2021" name="Elife">
        <title>Chloroplast acquisition without the gene transfer in kleptoplastic sea slugs, Plakobranchus ocellatus.</title>
        <authorList>
            <person name="Maeda T."/>
            <person name="Takahashi S."/>
            <person name="Yoshida T."/>
            <person name="Shimamura S."/>
            <person name="Takaki Y."/>
            <person name="Nagai Y."/>
            <person name="Toyoda A."/>
            <person name="Suzuki Y."/>
            <person name="Arimoto A."/>
            <person name="Ishii H."/>
            <person name="Satoh N."/>
            <person name="Nishiyama T."/>
            <person name="Hasebe M."/>
            <person name="Maruyama T."/>
            <person name="Minagawa J."/>
            <person name="Obokata J."/>
            <person name="Shigenobu S."/>
        </authorList>
    </citation>
    <scope>NUCLEOTIDE SEQUENCE [LARGE SCALE GENOMIC DNA]</scope>
</reference>
<dbReference type="GO" id="GO:0046872">
    <property type="term" value="F:metal ion binding"/>
    <property type="evidence" value="ECO:0007669"/>
    <property type="project" value="UniProtKB-KW"/>
</dbReference>
<dbReference type="SUPFAM" id="SSF57924">
    <property type="entry name" value="Inhibitor of apoptosis (IAP) repeat"/>
    <property type="match status" value="1"/>
</dbReference>
<dbReference type="PROSITE" id="PS50143">
    <property type="entry name" value="BIR_REPEAT_2"/>
    <property type="match status" value="1"/>
</dbReference>
<feature type="region of interest" description="Disordered" evidence="3">
    <location>
        <begin position="3500"/>
        <end position="3526"/>
    </location>
</feature>
<evidence type="ECO:0000256" key="3">
    <source>
        <dbReference type="SAM" id="MobiDB-lite"/>
    </source>
</evidence>
<comment type="caution">
    <text evidence="4">The sequence shown here is derived from an EMBL/GenBank/DDBJ whole genome shotgun (WGS) entry which is preliminary data.</text>
</comment>
<dbReference type="GO" id="GO:0032465">
    <property type="term" value="P:regulation of cytokinesis"/>
    <property type="evidence" value="ECO:0007669"/>
    <property type="project" value="InterPro"/>
</dbReference>
<feature type="non-terminal residue" evidence="4">
    <location>
        <position position="3923"/>
    </location>
</feature>
<dbReference type="GO" id="GO:0006915">
    <property type="term" value="P:apoptotic process"/>
    <property type="evidence" value="ECO:0007669"/>
    <property type="project" value="InterPro"/>
</dbReference>
<dbReference type="InterPro" id="IPR051190">
    <property type="entry name" value="Baculoviral_IAP"/>
</dbReference>
<feature type="region of interest" description="Disordered" evidence="3">
    <location>
        <begin position="1081"/>
        <end position="1114"/>
    </location>
</feature>
<feature type="region of interest" description="Disordered" evidence="3">
    <location>
        <begin position="3819"/>
        <end position="3844"/>
    </location>
</feature>
<evidence type="ECO:0000313" key="5">
    <source>
        <dbReference type="Proteomes" id="UP000762676"/>
    </source>
</evidence>
<dbReference type="FunFam" id="1.10.1170.10:FF:000001">
    <property type="entry name" value="baculoviral IAP repeat-containing protein 6 isoform X1"/>
    <property type="match status" value="1"/>
</dbReference>
<feature type="region of interest" description="Disordered" evidence="3">
    <location>
        <begin position="1671"/>
        <end position="1699"/>
    </location>
</feature>
<evidence type="ECO:0000313" key="4">
    <source>
        <dbReference type="EMBL" id="GFS25394.1"/>
    </source>
</evidence>
<feature type="compositionally biased region" description="Low complexity" evidence="3">
    <location>
        <begin position="1671"/>
        <end position="1684"/>
    </location>
</feature>
<dbReference type="Pfam" id="PF00653">
    <property type="entry name" value="BIR"/>
    <property type="match status" value="1"/>
</dbReference>
<dbReference type="GO" id="GO:0004842">
    <property type="term" value="F:ubiquitin-protein transferase activity"/>
    <property type="evidence" value="ECO:0007669"/>
    <property type="project" value="InterPro"/>
</dbReference>
<proteinExistence type="predicted"/>
<feature type="region of interest" description="Disordered" evidence="3">
    <location>
        <begin position="397"/>
        <end position="431"/>
    </location>
</feature>
<evidence type="ECO:0000256" key="2">
    <source>
        <dbReference type="ARBA" id="ARBA00022833"/>
    </source>
</evidence>
<dbReference type="PANTHER" id="PTHR46771:SF5">
    <property type="entry name" value="DETERIN"/>
    <property type="match status" value="1"/>
</dbReference>
<protein>
    <submittedName>
        <fullName evidence="4">Baculoviral IAP repeat-containing protein 6</fullName>
    </submittedName>
</protein>
<organism evidence="4 5">
    <name type="scientific">Elysia marginata</name>
    <dbReference type="NCBI Taxonomy" id="1093978"/>
    <lineage>
        <taxon>Eukaryota</taxon>
        <taxon>Metazoa</taxon>
        <taxon>Spiralia</taxon>
        <taxon>Lophotrochozoa</taxon>
        <taxon>Mollusca</taxon>
        <taxon>Gastropoda</taxon>
        <taxon>Heterobranchia</taxon>
        <taxon>Euthyneura</taxon>
        <taxon>Panpulmonata</taxon>
        <taxon>Sacoglossa</taxon>
        <taxon>Placobranchoidea</taxon>
        <taxon>Plakobranchidae</taxon>
        <taxon>Elysia</taxon>
    </lineage>
</organism>
<keyword evidence="1" id="KW-0479">Metal-binding</keyword>
<keyword evidence="2" id="KW-0862">Zinc</keyword>
<name>A0AAV4JRJ5_9GAST</name>
<feature type="compositionally biased region" description="Low complexity" evidence="3">
    <location>
        <begin position="397"/>
        <end position="416"/>
    </location>
</feature>
<feature type="region of interest" description="Disordered" evidence="3">
    <location>
        <begin position="3860"/>
        <end position="3893"/>
    </location>
</feature>
<feature type="region of interest" description="Disordered" evidence="3">
    <location>
        <begin position="558"/>
        <end position="580"/>
    </location>
</feature>
<dbReference type="SUPFAM" id="SSF50998">
    <property type="entry name" value="Quinoprotein alcohol dehydrogenase-like"/>
    <property type="match status" value="1"/>
</dbReference>
<feature type="compositionally biased region" description="Low complexity" evidence="3">
    <location>
        <begin position="3870"/>
        <end position="3881"/>
    </location>
</feature>
<dbReference type="Proteomes" id="UP000762676">
    <property type="component" value="Unassembled WGS sequence"/>
</dbReference>
<dbReference type="Gene3D" id="1.10.1170.10">
    <property type="entry name" value="Inhibitor Of Apoptosis Protein (2mihbC-IAP-1), Chain A"/>
    <property type="match status" value="1"/>
</dbReference>
<feature type="compositionally biased region" description="Basic and acidic residues" evidence="3">
    <location>
        <begin position="3824"/>
        <end position="3843"/>
    </location>
</feature>
<dbReference type="PANTHER" id="PTHR46771">
    <property type="entry name" value="DETERIN"/>
    <property type="match status" value="1"/>
</dbReference>